<evidence type="ECO:0000313" key="2">
    <source>
        <dbReference type="Proteomes" id="UP001148662"/>
    </source>
</evidence>
<protein>
    <submittedName>
        <fullName evidence="1">Uncharacterized protein</fullName>
    </submittedName>
</protein>
<gene>
    <name evidence="1" type="ORF">NM688_g1971</name>
</gene>
<accession>A0ACC1TA01</accession>
<reference evidence="1" key="1">
    <citation type="submission" date="2022-07" db="EMBL/GenBank/DDBJ databases">
        <title>Genome Sequence of Phlebia brevispora.</title>
        <authorList>
            <person name="Buettner E."/>
        </authorList>
    </citation>
    <scope>NUCLEOTIDE SEQUENCE</scope>
    <source>
        <strain evidence="1">MPL23</strain>
    </source>
</reference>
<sequence length="268" mass="29143">MALLFANYGAKVVISDVNLEEARNVANTINESGQNAIATSCDVTKWEDQVSLFELAEETFGSVDIAIPNAGVVSPGRFIELQVQNGKPLPPDMRAINVNLIGVLYTISLALHCMGSEDNQRLRAIVFVGSMASFMGTGPAVLYDAAKHGVLGTMRGLRPTCALRGIRLGSVHPWFVDTPILSESIRQYIAGWPLTPVHRVAATALCIASRPDNHTSGHPWLLPDDGDVLRVDGADLTEGLYRELNERAQLLVKTLDAESRRRLDDSQL</sequence>
<proteinExistence type="predicted"/>
<organism evidence="1 2">
    <name type="scientific">Phlebia brevispora</name>
    <dbReference type="NCBI Taxonomy" id="194682"/>
    <lineage>
        <taxon>Eukaryota</taxon>
        <taxon>Fungi</taxon>
        <taxon>Dikarya</taxon>
        <taxon>Basidiomycota</taxon>
        <taxon>Agaricomycotina</taxon>
        <taxon>Agaricomycetes</taxon>
        <taxon>Polyporales</taxon>
        <taxon>Meruliaceae</taxon>
        <taxon>Phlebia</taxon>
    </lineage>
</organism>
<evidence type="ECO:0000313" key="1">
    <source>
        <dbReference type="EMBL" id="KAJ3556544.1"/>
    </source>
</evidence>
<comment type="caution">
    <text evidence="1">The sequence shown here is derived from an EMBL/GenBank/DDBJ whole genome shotgun (WGS) entry which is preliminary data.</text>
</comment>
<keyword evidence="2" id="KW-1185">Reference proteome</keyword>
<name>A0ACC1TA01_9APHY</name>
<dbReference type="Proteomes" id="UP001148662">
    <property type="component" value="Unassembled WGS sequence"/>
</dbReference>
<dbReference type="EMBL" id="JANHOG010000232">
    <property type="protein sequence ID" value="KAJ3556544.1"/>
    <property type="molecule type" value="Genomic_DNA"/>
</dbReference>